<keyword evidence="2" id="KW-1185">Reference proteome</keyword>
<dbReference type="STRING" id="456900.A0A195D107"/>
<reference evidence="1 2" key="1">
    <citation type="submission" date="2016-03" db="EMBL/GenBank/DDBJ databases">
        <title>Cyphomyrmex costatus WGS genome.</title>
        <authorList>
            <person name="Nygaard S."/>
            <person name="Hu H."/>
            <person name="Boomsma J."/>
            <person name="Zhang G."/>
        </authorList>
    </citation>
    <scope>NUCLEOTIDE SEQUENCE [LARGE SCALE GENOMIC DNA]</scope>
    <source>
        <strain evidence="1">MS0001</strain>
        <tissue evidence="1">Whole body</tissue>
    </source>
</reference>
<gene>
    <name evidence="1" type="ORF">ALC62_02626</name>
</gene>
<sequence>MRGLQWAVVVADEAVRRRTFLSYEISAQRHCNDIDVVVKSYRIGLLGSCYLSTSKAEVRSGLQEKVRLALLVKQELKRELLALEPPKLNREIISTFSKRQSVVKRDEYQAKAQIQVGACLNALGTSISDLLKVNRKFSLQEREAFSKLADDDKTSGGKRDVQLLTQDAWMMTLDLEDAYLLVPIAHEYRRFLRPMASDVFCKKVEQEKFKALTRANQNFNSKMIILPDSAMTSSGSLECSPTHIRVMAYFAFLRNHAIHSTRHVATSLADKKGISLDLIKRAAGWSGSSRTFARFDNRPIVIPENVTNMILGS</sequence>
<name>A0A195D107_9HYME</name>
<protein>
    <submittedName>
        <fullName evidence="1">Uncharacterized protein</fullName>
    </submittedName>
</protein>
<dbReference type="AlphaFoldDB" id="A0A195D107"/>
<organism evidence="1 2">
    <name type="scientific">Cyphomyrmex costatus</name>
    <dbReference type="NCBI Taxonomy" id="456900"/>
    <lineage>
        <taxon>Eukaryota</taxon>
        <taxon>Metazoa</taxon>
        <taxon>Ecdysozoa</taxon>
        <taxon>Arthropoda</taxon>
        <taxon>Hexapoda</taxon>
        <taxon>Insecta</taxon>
        <taxon>Pterygota</taxon>
        <taxon>Neoptera</taxon>
        <taxon>Endopterygota</taxon>
        <taxon>Hymenoptera</taxon>
        <taxon>Apocrita</taxon>
        <taxon>Aculeata</taxon>
        <taxon>Formicoidea</taxon>
        <taxon>Formicidae</taxon>
        <taxon>Myrmicinae</taxon>
        <taxon>Cyphomyrmex</taxon>
    </lineage>
</organism>
<accession>A0A195D107</accession>
<proteinExistence type="predicted"/>
<dbReference type="Proteomes" id="UP000078542">
    <property type="component" value="Unassembled WGS sequence"/>
</dbReference>
<dbReference type="EMBL" id="KQ977004">
    <property type="protein sequence ID" value="KYN06547.1"/>
    <property type="molecule type" value="Genomic_DNA"/>
</dbReference>
<evidence type="ECO:0000313" key="2">
    <source>
        <dbReference type="Proteomes" id="UP000078542"/>
    </source>
</evidence>
<evidence type="ECO:0000313" key="1">
    <source>
        <dbReference type="EMBL" id="KYN06547.1"/>
    </source>
</evidence>